<keyword evidence="9" id="KW-0051">Antiviral defense</keyword>
<keyword evidence="4" id="KW-0479">Metal-binding</keyword>
<feature type="domain" description="HD Cas3-type" evidence="10">
    <location>
        <begin position="23"/>
        <end position="226"/>
    </location>
</feature>
<dbReference type="SMART" id="SM00487">
    <property type="entry name" value="DEXDc"/>
    <property type="match status" value="1"/>
</dbReference>
<dbReference type="CDD" id="cd09641">
    <property type="entry name" value="Cas3''_I"/>
    <property type="match status" value="1"/>
</dbReference>
<dbReference type="KEGG" id="prag:EKN56_10360"/>
<dbReference type="InterPro" id="IPR006483">
    <property type="entry name" value="CRISPR-assoc_Cas3_HD"/>
</dbReference>
<keyword evidence="12" id="KW-1185">Reference proteome</keyword>
<keyword evidence="6" id="KW-0378">Hydrolase</keyword>
<reference evidence="11 12" key="1">
    <citation type="submission" date="2019-03" db="EMBL/GenBank/DDBJ databases">
        <title>Pragia sp. nov. isolated from the gut tract of Carduelis flavirostris.</title>
        <authorList>
            <person name="Ge Y."/>
        </authorList>
    </citation>
    <scope>NUCLEOTIDE SEQUENCE [LARGE SCALE GENOMIC DNA]</scope>
    <source>
        <strain evidence="11 12">CF-458</strain>
    </source>
</reference>
<evidence type="ECO:0000313" key="11">
    <source>
        <dbReference type="EMBL" id="QBH96775.1"/>
    </source>
</evidence>
<evidence type="ECO:0000256" key="4">
    <source>
        <dbReference type="ARBA" id="ARBA00022723"/>
    </source>
</evidence>
<keyword evidence="8" id="KW-0067">ATP-binding</keyword>
<dbReference type="PANTHER" id="PTHR47963:SF9">
    <property type="entry name" value="CRISPR-ASSOCIATED ENDONUCLEASE_HELICASE CAS3"/>
    <property type="match status" value="1"/>
</dbReference>
<evidence type="ECO:0000256" key="6">
    <source>
        <dbReference type="ARBA" id="ARBA00022801"/>
    </source>
</evidence>
<dbReference type="InterPro" id="IPR050547">
    <property type="entry name" value="DEAD_box_RNA_helicases"/>
</dbReference>
<dbReference type="GO" id="GO:0003724">
    <property type="term" value="F:RNA helicase activity"/>
    <property type="evidence" value="ECO:0007669"/>
    <property type="project" value="TreeGrafter"/>
</dbReference>
<dbReference type="GO" id="GO:0004518">
    <property type="term" value="F:nuclease activity"/>
    <property type="evidence" value="ECO:0007669"/>
    <property type="project" value="UniProtKB-KW"/>
</dbReference>
<evidence type="ECO:0000313" key="12">
    <source>
        <dbReference type="Proteomes" id="UP000293154"/>
    </source>
</evidence>
<keyword evidence="5" id="KW-0547">Nucleotide-binding</keyword>
<dbReference type="PROSITE" id="PS51643">
    <property type="entry name" value="HD_CAS3"/>
    <property type="match status" value="1"/>
</dbReference>
<dbReference type="AlphaFoldDB" id="A0A411WKW4"/>
<dbReference type="Pfam" id="PF22590">
    <property type="entry name" value="Cas3-like_C_2"/>
    <property type="match status" value="1"/>
</dbReference>
<evidence type="ECO:0000256" key="8">
    <source>
        <dbReference type="ARBA" id="ARBA00022840"/>
    </source>
</evidence>
<keyword evidence="7" id="KW-0347">Helicase</keyword>
<evidence type="ECO:0000256" key="1">
    <source>
        <dbReference type="ARBA" id="ARBA00006847"/>
    </source>
</evidence>
<accession>A0A411WKW4</accession>
<keyword evidence="3" id="KW-0540">Nuclease</keyword>
<dbReference type="InterPro" id="IPR038257">
    <property type="entry name" value="CRISPR-assoc_Cas3_HD_sf"/>
</dbReference>
<dbReference type="InterPro" id="IPR027417">
    <property type="entry name" value="P-loop_NTPase"/>
</dbReference>
<dbReference type="PANTHER" id="PTHR47963">
    <property type="entry name" value="DEAD-BOX ATP-DEPENDENT RNA HELICASE 47, MITOCHONDRIAL"/>
    <property type="match status" value="1"/>
</dbReference>
<name>A0A411WKW4_9GAMM</name>
<dbReference type="GO" id="GO:0005524">
    <property type="term" value="F:ATP binding"/>
    <property type="evidence" value="ECO:0007669"/>
    <property type="project" value="UniProtKB-KW"/>
</dbReference>
<comment type="similarity">
    <text evidence="2">In the central section; belongs to the CRISPR-associated helicase Cas3 family.</text>
</comment>
<dbReference type="NCBIfam" id="TIGR01596">
    <property type="entry name" value="cas3_HD"/>
    <property type="match status" value="1"/>
</dbReference>
<protein>
    <submittedName>
        <fullName evidence="11">CRISPR-associated helicase Cas3</fullName>
    </submittedName>
</protein>
<comment type="similarity">
    <text evidence="1">In the N-terminal section; belongs to the CRISPR-associated nuclease Cas3-HD family.</text>
</comment>
<dbReference type="Gene3D" id="3.40.50.300">
    <property type="entry name" value="P-loop containing nucleotide triphosphate hydrolases"/>
    <property type="match status" value="2"/>
</dbReference>
<evidence type="ECO:0000256" key="2">
    <source>
        <dbReference type="ARBA" id="ARBA00009046"/>
    </source>
</evidence>
<dbReference type="GO" id="GO:0051607">
    <property type="term" value="P:defense response to virus"/>
    <property type="evidence" value="ECO:0007669"/>
    <property type="project" value="UniProtKB-KW"/>
</dbReference>
<proteinExistence type="inferred from homology"/>
<dbReference type="GO" id="GO:0046872">
    <property type="term" value="F:metal ion binding"/>
    <property type="evidence" value="ECO:0007669"/>
    <property type="project" value="UniProtKB-KW"/>
</dbReference>
<dbReference type="Pfam" id="PF18019">
    <property type="entry name" value="Cas3_HD"/>
    <property type="match status" value="1"/>
</dbReference>
<dbReference type="NCBIfam" id="TIGR01587">
    <property type="entry name" value="cas3_core"/>
    <property type="match status" value="1"/>
</dbReference>
<evidence type="ECO:0000256" key="5">
    <source>
        <dbReference type="ARBA" id="ARBA00022741"/>
    </source>
</evidence>
<evidence type="ECO:0000256" key="7">
    <source>
        <dbReference type="ARBA" id="ARBA00022806"/>
    </source>
</evidence>
<dbReference type="GO" id="GO:0016787">
    <property type="term" value="F:hydrolase activity"/>
    <property type="evidence" value="ECO:0007669"/>
    <property type="project" value="UniProtKB-KW"/>
</dbReference>
<dbReference type="SUPFAM" id="SSF52540">
    <property type="entry name" value="P-loop containing nucleoside triphosphate hydrolases"/>
    <property type="match status" value="1"/>
</dbReference>
<dbReference type="EMBL" id="CP034752">
    <property type="protein sequence ID" value="QBH96775.1"/>
    <property type="molecule type" value="Genomic_DNA"/>
</dbReference>
<evidence type="ECO:0000259" key="10">
    <source>
        <dbReference type="PROSITE" id="PS51643"/>
    </source>
</evidence>
<dbReference type="Gene3D" id="1.10.3210.30">
    <property type="match status" value="1"/>
</dbReference>
<dbReference type="RefSeq" id="WP_130591719.1">
    <property type="nucleotide sequence ID" value="NZ_CP034752.1"/>
</dbReference>
<gene>
    <name evidence="11" type="primary">cas3</name>
    <name evidence="11" type="ORF">EKN56_10360</name>
</gene>
<organism evidence="11 12">
    <name type="scientific">Limnobaculum zhutongyuii</name>
    <dbReference type="NCBI Taxonomy" id="2498113"/>
    <lineage>
        <taxon>Bacteria</taxon>
        <taxon>Pseudomonadati</taxon>
        <taxon>Pseudomonadota</taxon>
        <taxon>Gammaproteobacteria</taxon>
        <taxon>Enterobacterales</taxon>
        <taxon>Budviciaceae</taxon>
        <taxon>Limnobaculum</taxon>
    </lineage>
</organism>
<dbReference type="InterPro" id="IPR014001">
    <property type="entry name" value="Helicase_ATP-bd"/>
</dbReference>
<dbReference type="OrthoDB" id="9810236at2"/>
<evidence type="ECO:0000256" key="9">
    <source>
        <dbReference type="ARBA" id="ARBA00023118"/>
    </source>
</evidence>
<dbReference type="Proteomes" id="UP000293154">
    <property type="component" value="Chromosome"/>
</dbReference>
<dbReference type="InterPro" id="IPR006474">
    <property type="entry name" value="Helicase_Cas3_CRISPR-ass_core"/>
</dbReference>
<dbReference type="InterPro" id="IPR054712">
    <property type="entry name" value="Cas3-like_dom"/>
</dbReference>
<sequence>MQSDNYPTYLCYWGKTRKSDNDEGDAYHLLPYHCLDVAACGYELVINNRFHAAEILESLGFSRDEGAKWFAYFLSWHDIGKFARGFQQLWSHNNLALVPPVNGRNYAHRHDSLGYWIWKNHLCREWREGQANFLPDENIKKDWIPALDVWLKISCGHHGRPPEKASNSALAFTPDDFREVESWLLSLRQLFAVERFPSFFADKSWVVRLKQQSWLLAGLTVLADWLGSNTVHFPLVSQPMSLDIYWQRTKKQAEISISQLPATSLINPFHHHHQLFPFIQQLTPLQQRSVELNITSHGPQLIVMEDVTGAGKTEAALILAHRMMAQGKADGLYVGLPTMATANAMYQRLAAAYRQLFHSGSSPSLILAHGARQMSSLFNQSVWQQSDLNTQRHYAPDEVSGSAACDYWFADSRKKSLLAEVGVGTIDQLLMAIMPMNHQSLRILGLYNKILILDEIHAYDAYMVCLLERVLYFHAAQGGSAILLSATLPFSLRKKLLNAFNSGAGYLPITPHPQADYPWLSHLNSQQLDECHVATRNEVKRQVAVNWLTDEEEAIALIKKNVANGQCICWIRNTVDDAILAYQRVLQDINPNDALLFHSRFAFIDRMNIEQKVLTWFGKESGSSLRCGKVLIATQVIEQSLDIDLDLMISDLAPIDLLIQRAGRLQRHTRQLDGERKHILPDERPLPLLHILAPEWQPDAVKDWLGSTLKGTGFVYTDHACLWRTQSVLRDLGAICMPEQARMLIDGVYESLASVPEALQRVEDNVLGKVYGEQAAAKQILLVRDKGYDRNSSDLLWSKEIEISTRLSEDTIELYLALLDDDQILQPYADNVDFPWEQSRVQIRDSLWKKILTNVSYLQRDELERFRQQIHRPDAQVLLLNQDKTSDYYSQTWGLKYKS</sequence>
<dbReference type="GO" id="GO:0003723">
    <property type="term" value="F:RNA binding"/>
    <property type="evidence" value="ECO:0007669"/>
    <property type="project" value="TreeGrafter"/>
</dbReference>
<evidence type="ECO:0000256" key="3">
    <source>
        <dbReference type="ARBA" id="ARBA00022722"/>
    </source>
</evidence>